<feature type="compositionally biased region" description="Polar residues" evidence="1">
    <location>
        <begin position="55"/>
        <end position="70"/>
    </location>
</feature>
<dbReference type="AlphaFoldDB" id="A0A1G4K7H6"/>
<feature type="domain" description="Bul1 N-terminal" evidence="2">
    <location>
        <begin position="77"/>
        <end position="495"/>
    </location>
</feature>
<dbReference type="InterPro" id="IPR007519">
    <property type="entry name" value="Bul1_N"/>
</dbReference>
<evidence type="ECO:0000313" key="5">
    <source>
        <dbReference type="Proteomes" id="UP000191024"/>
    </source>
</evidence>
<evidence type="ECO:0000256" key="1">
    <source>
        <dbReference type="SAM" id="MobiDB-lite"/>
    </source>
</evidence>
<feature type="domain" description="Bul1 C-terminal" evidence="3">
    <location>
        <begin position="619"/>
        <end position="892"/>
    </location>
</feature>
<accession>A0A1G4K7H6</accession>
<feature type="compositionally biased region" description="Polar residues" evidence="1">
    <location>
        <begin position="137"/>
        <end position="154"/>
    </location>
</feature>
<feature type="compositionally biased region" description="Low complexity" evidence="1">
    <location>
        <begin position="24"/>
        <end position="40"/>
    </location>
</feature>
<evidence type="ECO:0000259" key="3">
    <source>
        <dbReference type="Pfam" id="PF04426"/>
    </source>
</evidence>
<dbReference type="Proteomes" id="UP000191024">
    <property type="component" value="Chromosome G"/>
</dbReference>
<dbReference type="InterPro" id="IPR022794">
    <property type="entry name" value="Bul1_C"/>
</dbReference>
<dbReference type="PANTHER" id="PTHR31904:SF1">
    <property type="entry name" value="BYPASS OF STOP CODON PROTEIN 5-RELATED"/>
    <property type="match status" value="1"/>
</dbReference>
<dbReference type="PANTHER" id="PTHR31904">
    <property type="entry name" value="BYPASS OF STOP CODON PROTEIN 5-RELATED"/>
    <property type="match status" value="1"/>
</dbReference>
<proteinExistence type="predicted"/>
<gene>
    <name evidence="4" type="ORF">LAMI_0G01618G</name>
</gene>
<name>A0A1G4K7H6_9SACH</name>
<organism evidence="4 5">
    <name type="scientific">Lachancea mirantina</name>
    <dbReference type="NCBI Taxonomy" id="1230905"/>
    <lineage>
        <taxon>Eukaryota</taxon>
        <taxon>Fungi</taxon>
        <taxon>Dikarya</taxon>
        <taxon>Ascomycota</taxon>
        <taxon>Saccharomycotina</taxon>
        <taxon>Saccharomycetes</taxon>
        <taxon>Saccharomycetales</taxon>
        <taxon>Saccharomycetaceae</taxon>
        <taxon>Lachancea</taxon>
    </lineage>
</organism>
<dbReference type="EMBL" id="LT598469">
    <property type="protein sequence ID" value="SCU99907.1"/>
    <property type="molecule type" value="Genomic_DNA"/>
</dbReference>
<dbReference type="Pfam" id="PF04425">
    <property type="entry name" value="Bul1_N"/>
    <property type="match status" value="1"/>
</dbReference>
<feature type="region of interest" description="Disordered" evidence="1">
    <location>
        <begin position="1"/>
        <end position="85"/>
    </location>
</feature>
<dbReference type="STRING" id="1230905.A0A1G4K7H6"/>
<dbReference type="OrthoDB" id="2283785at2759"/>
<sequence length="894" mass="100158">MSNRRQSRRDDITRSESRETQARSSSPSLFFKSGSSTSLLRLRQARSPSKDRRSPSASRPNLDSLSSSNELKACDKSKDGDKPKENIMIDVLPSFEMYNALHRHIPQGNINPDLHDYPPTYQEIQDQAASLPLDGRNGSTTEQLAEGGSTSIHRSGSADAFMNTHQRVSFPGLETFSTVQEPIQDDVHDSDNINIDKLYTLPKLTTPIDISIRITKHAVDPNQKPEEESILREYTSGDIINGYIIITNRSSRPLKFEMFYVTLEGYASVVDRDCGKRTVKRFLRMVDLSASWSYSTIEVANGVDYKCGQLDYENCVIGLNNNRILEPDVKYKKYFLFKLPSQLLDISCKHEQFTHCLVPPSYGIDRTRFGGKYSGIKVNSMLGYGHFGTKGSPILTNDLSGEEISINYTLDAKIVGKDPKTRSLHIMREAEYNLRFIPFGFCRPLSGESKASKQVKDFTNLIQDRINALEKVFGRLERNENITSSDIHNSDLRGSIDDETEVDAADILRLKLNQLYVSNREDSAHSSFPIRNGKMGDRKQASIETQFNYNFRTKSKSSSKLKKGIFSGLGASQPASNVGVSQTKSGVIVLSTEIPKAGLPYIKPSLLKKSNTLDARSQHNQENWLSLRDSLSPDDLQLLTELRIQLKCLQANNLEPHDPPEVVGVTTELLCLTARSINSIPIKLSPDILLVPEKLNEVKSIFRKFKTEIIALQAKFYENSTRLNELFNASRVFPTQHELKFSDFISQQMLTDIESLSFLNSNVQVLHNVFKKQSQALAAEEDSIQTASSKNGSGGGILTSTLSGSSSSLSSHTSSSERVKRQLLHEWIKGENGGFQRSITVKLALVEDMHETLIPSFESCLISRMYCIRVNIKFEGQVGTAHLDVPVRIRNLEA</sequence>
<evidence type="ECO:0000313" key="4">
    <source>
        <dbReference type="EMBL" id="SCU99907.1"/>
    </source>
</evidence>
<feature type="compositionally biased region" description="Basic and acidic residues" evidence="1">
    <location>
        <begin position="8"/>
        <end position="21"/>
    </location>
</feature>
<keyword evidence="5" id="KW-1185">Reference proteome</keyword>
<reference evidence="4 5" key="1">
    <citation type="submission" date="2016-03" db="EMBL/GenBank/DDBJ databases">
        <authorList>
            <person name="Devillers H."/>
        </authorList>
    </citation>
    <scope>NUCLEOTIDE SEQUENCE [LARGE SCALE GENOMIC DNA]</scope>
    <source>
        <strain evidence="4">CBS 11717</strain>
    </source>
</reference>
<feature type="compositionally biased region" description="Basic and acidic residues" evidence="1">
    <location>
        <begin position="72"/>
        <end position="85"/>
    </location>
</feature>
<feature type="region of interest" description="Disordered" evidence="1">
    <location>
        <begin position="131"/>
        <end position="156"/>
    </location>
</feature>
<evidence type="ECO:0000259" key="2">
    <source>
        <dbReference type="Pfam" id="PF04425"/>
    </source>
</evidence>
<dbReference type="Pfam" id="PF04426">
    <property type="entry name" value="Bul1_C"/>
    <property type="match status" value="1"/>
</dbReference>
<protein>
    <submittedName>
        <fullName evidence="4">LAMI_0G01618g1_1</fullName>
    </submittedName>
</protein>
<dbReference type="InterPro" id="IPR039634">
    <property type="entry name" value="Bul1-like"/>
</dbReference>